<keyword evidence="2" id="KW-1185">Reference proteome</keyword>
<evidence type="ECO:0000313" key="1">
    <source>
        <dbReference type="EMBL" id="KAL3953186.1"/>
    </source>
</evidence>
<evidence type="ECO:0000313" key="2">
    <source>
        <dbReference type="Proteomes" id="UP001638806"/>
    </source>
</evidence>
<comment type="caution">
    <text evidence="1">The sequence shown here is derived from an EMBL/GenBank/DDBJ whole genome shotgun (WGS) entry which is preliminary data.</text>
</comment>
<name>A0ACC4DCI9_PURLI</name>
<sequence length="171" mass="18895">MLASSPLTPDQIPVPRLGSSSLRSHEMSQARWNEWLGPNLAVFNRAASQKKSVGRRQPMAPHEALSQGWPGLASGQFEANARAPSSPGAAVLSYSNKVLPLPCHVRLLLAPRRLIPARSSCGAHWSGAQWSVRRPRRQIWAQPRPNRHTHLQPVRRPLQHPPADAAAISRY</sequence>
<reference evidence="1" key="1">
    <citation type="submission" date="2024-12" db="EMBL/GenBank/DDBJ databases">
        <title>Comparative genomics and development of molecular markers within Purpureocillium lilacinum and among Purpureocillium species.</title>
        <authorList>
            <person name="Yeh Z.-Y."/>
            <person name="Ni N.-T."/>
            <person name="Lo P.-H."/>
            <person name="Mushyakhwo K."/>
            <person name="Lin C.-F."/>
            <person name="Nai Y.-S."/>
        </authorList>
    </citation>
    <scope>NUCLEOTIDE SEQUENCE</scope>
    <source>
        <strain evidence="1">NCHU-NPUST-175</strain>
    </source>
</reference>
<organism evidence="1 2">
    <name type="scientific">Purpureocillium lilacinum</name>
    <name type="common">Paecilomyces lilacinus</name>
    <dbReference type="NCBI Taxonomy" id="33203"/>
    <lineage>
        <taxon>Eukaryota</taxon>
        <taxon>Fungi</taxon>
        <taxon>Dikarya</taxon>
        <taxon>Ascomycota</taxon>
        <taxon>Pezizomycotina</taxon>
        <taxon>Sordariomycetes</taxon>
        <taxon>Hypocreomycetidae</taxon>
        <taxon>Hypocreales</taxon>
        <taxon>Ophiocordycipitaceae</taxon>
        <taxon>Purpureocillium</taxon>
    </lineage>
</organism>
<proteinExistence type="predicted"/>
<dbReference type="EMBL" id="JBGNUJ010000012">
    <property type="protein sequence ID" value="KAL3953186.1"/>
    <property type="molecule type" value="Genomic_DNA"/>
</dbReference>
<protein>
    <submittedName>
        <fullName evidence="1">Uncharacterized protein</fullName>
    </submittedName>
</protein>
<gene>
    <name evidence="1" type="ORF">ACCO45_013129</name>
</gene>
<dbReference type="Proteomes" id="UP001638806">
    <property type="component" value="Unassembled WGS sequence"/>
</dbReference>
<accession>A0ACC4DCI9</accession>